<organism evidence="2 3">
    <name type="scientific">Longispora fulva</name>
    <dbReference type="NCBI Taxonomy" id="619741"/>
    <lineage>
        <taxon>Bacteria</taxon>
        <taxon>Bacillati</taxon>
        <taxon>Actinomycetota</taxon>
        <taxon>Actinomycetes</taxon>
        <taxon>Micromonosporales</taxon>
        <taxon>Micromonosporaceae</taxon>
        <taxon>Longispora</taxon>
    </lineage>
</organism>
<feature type="transmembrane region" description="Helical" evidence="1">
    <location>
        <begin position="88"/>
        <end position="105"/>
    </location>
</feature>
<dbReference type="RefSeq" id="WP_197003216.1">
    <property type="nucleotide sequence ID" value="NZ_BONS01000039.1"/>
</dbReference>
<keyword evidence="1" id="KW-0472">Membrane</keyword>
<sequence length="166" mass="17747">MPWSEYGPLLASSKHEDPAGYASVAVLIFAGPSLLFGALIAFAVNLDSRALQWLHFSLWALGPAWLEATLIIPRFGPNPPSWEGATPLAIGAAVMALAWLGFAFLRGLTLRIIGALVLICYALAAASGAFLLDQGHPDLWPTAYLPTLGWMICAISTITTRRQSCP</sequence>
<keyword evidence="1" id="KW-0812">Transmembrane</keyword>
<dbReference type="EMBL" id="JADOUF010000001">
    <property type="protein sequence ID" value="MBG6136209.1"/>
    <property type="molecule type" value="Genomic_DNA"/>
</dbReference>
<feature type="transmembrane region" description="Helical" evidence="1">
    <location>
        <begin position="20"/>
        <end position="44"/>
    </location>
</feature>
<feature type="transmembrane region" description="Helical" evidence="1">
    <location>
        <begin position="56"/>
        <end position="76"/>
    </location>
</feature>
<keyword evidence="1" id="KW-1133">Transmembrane helix</keyword>
<evidence type="ECO:0000256" key="1">
    <source>
        <dbReference type="SAM" id="Phobius"/>
    </source>
</evidence>
<proteinExistence type="predicted"/>
<protein>
    <submittedName>
        <fullName evidence="2">Peptidoglycan/LPS O-acetylase OafA/YrhL</fullName>
    </submittedName>
</protein>
<reference evidence="2" key="1">
    <citation type="submission" date="2020-11" db="EMBL/GenBank/DDBJ databases">
        <title>Sequencing the genomes of 1000 actinobacteria strains.</title>
        <authorList>
            <person name="Klenk H.-P."/>
        </authorList>
    </citation>
    <scope>NUCLEOTIDE SEQUENCE</scope>
    <source>
        <strain evidence="2">DSM 45356</strain>
    </source>
</reference>
<feature type="transmembrane region" description="Helical" evidence="1">
    <location>
        <begin position="143"/>
        <end position="160"/>
    </location>
</feature>
<dbReference type="Proteomes" id="UP000622552">
    <property type="component" value="Unassembled WGS sequence"/>
</dbReference>
<keyword evidence="3" id="KW-1185">Reference proteome</keyword>
<accession>A0A8J7GCQ4</accession>
<evidence type="ECO:0000313" key="2">
    <source>
        <dbReference type="EMBL" id="MBG6136209.1"/>
    </source>
</evidence>
<evidence type="ECO:0000313" key="3">
    <source>
        <dbReference type="Proteomes" id="UP000622552"/>
    </source>
</evidence>
<dbReference type="AlphaFoldDB" id="A0A8J7GCQ4"/>
<gene>
    <name evidence="2" type="ORF">IW245_002403</name>
</gene>
<name>A0A8J7GCQ4_9ACTN</name>
<comment type="caution">
    <text evidence="2">The sequence shown here is derived from an EMBL/GenBank/DDBJ whole genome shotgun (WGS) entry which is preliminary data.</text>
</comment>
<feature type="transmembrane region" description="Helical" evidence="1">
    <location>
        <begin position="112"/>
        <end position="131"/>
    </location>
</feature>